<evidence type="ECO:0000256" key="1">
    <source>
        <dbReference type="ARBA" id="ARBA00022884"/>
    </source>
</evidence>
<dbReference type="SMART" id="SM00360">
    <property type="entry name" value="RRM"/>
    <property type="match status" value="1"/>
</dbReference>
<dbReference type="Gene3D" id="3.30.70.330">
    <property type="match status" value="1"/>
</dbReference>
<protein>
    <submittedName>
        <fullName evidence="5">RNA-binding RNA annealing protein</fullName>
    </submittedName>
</protein>
<dbReference type="InterPro" id="IPR035979">
    <property type="entry name" value="RBD_domain_sf"/>
</dbReference>
<accession>A0AAN8EN53</accession>
<comment type="caution">
    <text evidence="5">The sequence shown here is derived from an EMBL/GenBank/DDBJ whole genome shotgun (WGS) entry which is preliminary data.</text>
</comment>
<dbReference type="GO" id="GO:0005634">
    <property type="term" value="C:nucleus"/>
    <property type="evidence" value="ECO:0007669"/>
    <property type="project" value="TreeGrafter"/>
</dbReference>
<keyword evidence="1 2" id="KW-0694">RNA-binding</keyword>
<evidence type="ECO:0000313" key="6">
    <source>
        <dbReference type="Proteomes" id="UP001316803"/>
    </source>
</evidence>
<dbReference type="GO" id="GO:0003729">
    <property type="term" value="F:mRNA binding"/>
    <property type="evidence" value="ECO:0007669"/>
    <property type="project" value="TreeGrafter"/>
</dbReference>
<organism evidence="5 6">
    <name type="scientific">Knufia fluminis</name>
    <dbReference type="NCBI Taxonomy" id="191047"/>
    <lineage>
        <taxon>Eukaryota</taxon>
        <taxon>Fungi</taxon>
        <taxon>Dikarya</taxon>
        <taxon>Ascomycota</taxon>
        <taxon>Pezizomycotina</taxon>
        <taxon>Eurotiomycetes</taxon>
        <taxon>Chaetothyriomycetidae</taxon>
        <taxon>Chaetothyriales</taxon>
        <taxon>Trichomeriaceae</taxon>
        <taxon>Knufia</taxon>
    </lineage>
</organism>
<evidence type="ECO:0000313" key="5">
    <source>
        <dbReference type="EMBL" id="KAK5948448.1"/>
    </source>
</evidence>
<dbReference type="InterPro" id="IPR000504">
    <property type="entry name" value="RRM_dom"/>
</dbReference>
<feature type="region of interest" description="Disordered" evidence="3">
    <location>
        <begin position="142"/>
        <end position="241"/>
    </location>
</feature>
<name>A0AAN8EN53_9EURO</name>
<dbReference type="PANTHER" id="PTHR19965">
    <property type="entry name" value="RNA AND EXPORT FACTOR BINDING PROTEIN"/>
    <property type="match status" value="1"/>
</dbReference>
<feature type="compositionally biased region" description="Low complexity" evidence="3">
    <location>
        <begin position="217"/>
        <end position="235"/>
    </location>
</feature>
<dbReference type="SUPFAM" id="SSF54928">
    <property type="entry name" value="RNA-binding domain, RBD"/>
    <property type="match status" value="1"/>
</dbReference>
<dbReference type="PANTHER" id="PTHR19965:SF35">
    <property type="entry name" value="RNA ANNEALING PROTEIN YRA1"/>
    <property type="match status" value="1"/>
</dbReference>
<dbReference type="SMART" id="SM01218">
    <property type="entry name" value="FoP_duplication"/>
    <property type="match status" value="1"/>
</dbReference>
<evidence type="ECO:0000256" key="3">
    <source>
        <dbReference type="SAM" id="MobiDB-lite"/>
    </source>
</evidence>
<dbReference type="Pfam" id="PF00076">
    <property type="entry name" value="RRM_1"/>
    <property type="match status" value="1"/>
</dbReference>
<feature type="region of interest" description="Disordered" evidence="3">
    <location>
        <begin position="1"/>
        <end position="36"/>
    </location>
</feature>
<dbReference type="Proteomes" id="UP001316803">
    <property type="component" value="Unassembled WGS sequence"/>
</dbReference>
<dbReference type="InterPro" id="IPR051229">
    <property type="entry name" value="ALYREF_mRNA_export"/>
</dbReference>
<reference evidence="5 6" key="1">
    <citation type="submission" date="2022-12" db="EMBL/GenBank/DDBJ databases">
        <title>Genomic features and morphological characterization of a novel Knufia sp. strain isolated from spacecraft assembly facility.</title>
        <authorList>
            <person name="Teixeira M."/>
            <person name="Chander A.M."/>
            <person name="Stajich J.E."/>
            <person name="Venkateswaran K."/>
        </authorList>
    </citation>
    <scope>NUCLEOTIDE SEQUENCE [LARGE SCALE GENOMIC DNA]</scope>
    <source>
        <strain evidence="5 6">FJI-L2-BK-P2</strain>
    </source>
</reference>
<proteinExistence type="predicted"/>
<evidence type="ECO:0000256" key="2">
    <source>
        <dbReference type="PROSITE-ProRule" id="PRU00176"/>
    </source>
</evidence>
<sequence length="241" mass="25276">MSARLDQSLDTIIDSQKKAKRTTRRNKPKTAPIGGVKKAIKPNRSAVKPATGPAARAPRNSKIVVSSLPFDVTENQIKEYFGKSVGPIKKVSLHYNQHGESRGIADISFIKPDSAAKAAKEQNGIKIDGRAMKVEVVVDASHAPEPAPVKSLADRVAANPKAQPKSATTKKNDPKAKNKAGKGKPERKAKNARPKPKTAEELDAEMTDYWAGGAGPAAGAAEGSAATGAAAPASDAMEEIS</sequence>
<dbReference type="Pfam" id="PF13865">
    <property type="entry name" value="FoP_duplication"/>
    <property type="match status" value="1"/>
</dbReference>
<dbReference type="EMBL" id="JAKLMC020000047">
    <property type="protein sequence ID" value="KAK5948448.1"/>
    <property type="molecule type" value="Genomic_DNA"/>
</dbReference>
<feature type="domain" description="RRM" evidence="4">
    <location>
        <begin position="61"/>
        <end position="139"/>
    </location>
</feature>
<dbReference type="AlphaFoldDB" id="A0AAN8EN53"/>
<dbReference type="PROSITE" id="PS50102">
    <property type="entry name" value="RRM"/>
    <property type="match status" value="1"/>
</dbReference>
<dbReference type="InterPro" id="IPR025715">
    <property type="entry name" value="FoP_C"/>
</dbReference>
<dbReference type="InterPro" id="IPR012677">
    <property type="entry name" value="Nucleotide-bd_a/b_plait_sf"/>
</dbReference>
<feature type="compositionally biased region" description="Basic residues" evidence="3">
    <location>
        <begin position="18"/>
        <end position="28"/>
    </location>
</feature>
<evidence type="ECO:0000259" key="4">
    <source>
        <dbReference type="PROSITE" id="PS50102"/>
    </source>
</evidence>
<keyword evidence="6" id="KW-1185">Reference proteome</keyword>
<gene>
    <name evidence="5" type="primary">YRA1</name>
    <name evidence="5" type="ORF">OHC33_010482</name>
</gene>